<name>A8MC97_CALMQ</name>
<dbReference type="InterPro" id="IPR011990">
    <property type="entry name" value="TPR-like_helical_dom_sf"/>
</dbReference>
<dbReference type="GeneID" id="5709965"/>
<dbReference type="EMBL" id="CP000852">
    <property type="protein sequence ID" value="ABW01403.1"/>
    <property type="molecule type" value="Genomic_DNA"/>
</dbReference>
<dbReference type="RefSeq" id="WP_012185623.1">
    <property type="nucleotide sequence ID" value="NC_009954.1"/>
</dbReference>
<gene>
    <name evidence="1" type="ordered locus">Cmaq_0560</name>
</gene>
<organism evidence="1 2">
    <name type="scientific">Caldivirga maquilingensis (strain ATCC 700844 / DSM 13496 / JCM 10307 / IC-167)</name>
    <dbReference type="NCBI Taxonomy" id="397948"/>
    <lineage>
        <taxon>Archaea</taxon>
        <taxon>Thermoproteota</taxon>
        <taxon>Thermoprotei</taxon>
        <taxon>Thermoproteales</taxon>
        <taxon>Thermoproteaceae</taxon>
        <taxon>Caldivirga</taxon>
    </lineage>
</organism>
<dbReference type="eggNOG" id="arCOG03047">
    <property type="taxonomic scope" value="Archaea"/>
</dbReference>
<evidence type="ECO:0000313" key="2">
    <source>
        <dbReference type="Proteomes" id="UP000001137"/>
    </source>
</evidence>
<protein>
    <submittedName>
        <fullName evidence="1">Uncharacterized protein</fullName>
    </submittedName>
</protein>
<dbReference type="OrthoDB" id="26495at2157"/>
<dbReference type="Proteomes" id="UP000001137">
    <property type="component" value="Chromosome"/>
</dbReference>
<accession>A8MC97</accession>
<dbReference type="KEGG" id="cma:Cmaq_0560"/>
<reference evidence="1 2" key="1">
    <citation type="submission" date="2007-10" db="EMBL/GenBank/DDBJ databases">
        <title>Complete sequence of Caldivirga maquilingensis IC-167.</title>
        <authorList>
            <consortium name="US DOE Joint Genome Institute"/>
            <person name="Copeland A."/>
            <person name="Lucas S."/>
            <person name="Lapidus A."/>
            <person name="Barry K."/>
            <person name="Glavina del Rio T."/>
            <person name="Dalin E."/>
            <person name="Tice H."/>
            <person name="Pitluck S."/>
            <person name="Saunders E."/>
            <person name="Brettin T."/>
            <person name="Bruce D."/>
            <person name="Detter J.C."/>
            <person name="Han C."/>
            <person name="Schmutz J."/>
            <person name="Larimer F."/>
            <person name="Land M."/>
            <person name="Hauser L."/>
            <person name="Kyrpides N."/>
            <person name="Ivanova N."/>
            <person name="Biddle J.F."/>
            <person name="Zhang Z."/>
            <person name="Fitz-Gibbon S.T."/>
            <person name="Lowe T.M."/>
            <person name="Saltikov C."/>
            <person name="House C.H."/>
            <person name="Richardson P."/>
        </authorList>
    </citation>
    <scope>NUCLEOTIDE SEQUENCE [LARGE SCALE GENOMIC DNA]</scope>
    <source>
        <strain evidence="2">ATCC 700844 / DSM 13496 / JCM 10307 / IC-167</strain>
    </source>
</reference>
<dbReference type="HOGENOM" id="CLU_690023_0_0_2"/>
<keyword evidence="2" id="KW-1185">Reference proteome</keyword>
<dbReference type="Gene3D" id="1.25.40.10">
    <property type="entry name" value="Tetratricopeptide repeat domain"/>
    <property type="match status" value="1"/>
</dbReference>
<sequence length="399" mass="44377">MSLAEECLWNLDCIKTRVIKEIRELPRSKGALLRHINELPDGLLEETGRELKESDVELLLSIELSDKAVSLISGVDPGNISSINLLIKLTETLMERGRFSKAMELLKGRVNNAVGENSLRLRVLMELCQGFMNLESSSVEHSRGNHDAEFRLINEAMSHFSEAYRHYEDLGELNNALEVRLTGLIELAKYYLTHGDLDNARSTYLQCSSAARWSEGHLIEATRCSAMARLIDAIEDSNPVYYEEAGDMLLNITQEEPEVAEEAKAAYGSALQLTSSDEDKGRLFMKYLTATIIHIDWLVSQRYGGFEGLINAIKSLGLRGVVNELSINEGQIRLYLETKALAKVGGFNGVKVAVALTLMGLTLSSSTSELMRKLREAGVEVSEGMLNEAKNVLGNWLNY</sequence>
<proteinExistence type="predicted"/>
<evidence type="ECO:0000313" key="1">
    <source>
        <dbReference type="EMBL" id="ABW01403.1"/>
    </source>
</evidence>
<dbReference type="AlphaFoldDB" id="A8MC97"/>